<dbReference type="GeneID" id="55476463"/>
<evidence type="ECO:0000313" key="1">
    <source>
        <dbReference type="EMBL" id="AGX45139.1"/>
    </source>
</evidence>
<dbReference type="AlphaFoldDB" id="U5MWG3"/>
<keyword evidence="2" id="KW-1185">Reference proteome</keyword>
<dbReference type="Pfam" id="PF14879">
    <property type="entry name" value="DUF4489"/>
    <property type="match status" value="1"/>
</dbReference>
<accession>U5MWG3</accession>
<reference evidence="1 2" key="1">
    <citation type="journal article" date="2013" name="Genome Announc.">
        <title>Complete Genome Sequence of the Solvent Producer Clostridium saccharobutylicum NCP262 (DSM 13864).</title>
        <authorList>
            <person name="Poehlein A."/>
            <person name="Hartwich K."/>
            <person name="Krabben P."/>
            <person name="Ehrenreich A."/>
            <person name="Liebl W."/>
            <person name="Durre P."/>
            <person name="Gottschalk G."/>
            <person name="Daniel R."/>
        </authorList>
    </citation>
    <scope>NUCLEOTIDE SEQUENCE [LARGE SCALE GENOMIC DNA]</scope>
    <source>
        <strain evidence="1">DSM 13864</strain>
    </source>
</reference>
<dbReference type="PATRIC" id="fig|1345695.10.peg.2071"/>
<protein>
    <submittedName>
        <fullName evidence="1">Uncharacterized protein</fullName>
    </submittedName>
</protein>
<evidence type="ECO:0000313" key="2">
    <source>
        <dbReference type="Proteomes" id="UP000017118"/>
    </source>
</evidence>
<dbReference type="Proteomes" id="UP000017118">
    <property type="component" value="Chromosome"/>
</dbReference>
<gene>
    <name evidence="1" type="ORF">CLSA_c41790</name>
</gene>
<name>U5MWG3_CLOSA</name>
<dbReference type="OrthoDB" id="1905050at2"/>
<organism evidence="1 2">
    <name type="scientific">Clostridium saccharobutylicum DSM 13864</name>
    <dbReference type="NCBI Taxonomy" id="1345695"/>
    <lineage>
        <taxon>Bacteria</taxon>
        <taxon>Bacillati</taxon>
        <taxon>Bacillota</taxon>
        <taxon>Clostridia</taxon>
        <taxon>Eubacteriales</taxon>
        <taxon>Clostridiaceae</taxon>
        <taxon>Clostridium</taxon>
    </lineage>
</organism>
<dbReference type="HOGENOM" id="CLU_1376107_0_0_9"/>
<sequence>MNSLSHGNCGGTAGTGNICPNPCPPRFAACAAGAEELHPLPCPALLQCGEASNPRITSVFTPSTTTPSISLAEVEIDTTCLCFPNIKIEFSTLINADITGPAGSVTIRLSRSCNSGTNNCNGGTSKTLRSYTINLSGVGGSTITTPFSFVFCSENVPSKDCTYFVDIVSANPGPATGSFIEFTNTDIAALAVGCARIC</sequence>
<dbReference type="InterPro" id="IPR027972">
    <property type="entry name" value="DUF4489"/>
</dbReference>
<dbReference type="RefSeq" id="WP_022750055.1">
    <property type="nucleotide sequence ID" value="NC_022571.1"/>
</dbReference>
<dbReference type="KEGG" id="csb:CLSA_c41790"/>
<proteinExistence type="predicted"/>
<dbReference type="EMBL" id="CP006721">
    <property type="protein sequence ID" value="AGX45139.1"/>
    <property type="molecule type" value="Genomic_DNA"/>
</dbReference>